<dbReference type="Pfam" id="PF02518">
    <property type="entry name" value="HATPase_c"/>
    <property type="match status" value="1"/>
</dbReference>
<dbReference type="GO" id="GO:0016020">
    <property type="term" value="C:membrane"/>
    <property type="evidence" value="ECO:0007669"/>
    <property type="project" value="UniProtKB-SubCell"/>
</dbReference>
<dbReference type="Pfam" id="PF00512">
    <property type="entry name" value="HisKA"/>
    <property type="match status" value="1"/>
</dbReference>
<keyword evidence="8" id="KW-0067">ATP-binding</keyword>
<name>A0A1H6FB64_9GAMM</name>
<keyword evidence="7 15" id="KW-0418">Kinase</keyword>
<evidence type="ECO:0000313" key="16">
    <source>
        <dbReference type="Proteomes" id="UP000236724"/>
    </source>
</evidence>
<keyword evidence="12" id="KW-0175">Coiled coil</keyword>
<dbReference type="CDD" id="cd16922">
    <property type="entry name" value="HATPase_EvgS-ArcB-TorS-like"/>
    <property type="match status" value="1"/>
</dbReference>
<dbReference type="RefSeq" id="WP_103921014.1">
    <property type="nucleotide sequence ID" value="NZ_FMSV02000529.1"/>
</dbReference>
<evidence type="ECO:0000259" key="14">
    <source>
        <dbReference type="PROSITE" id="PS50109"/>
    </source>
</evidence>
<feature type="transmembrane region" description="Helical" evidence="13">
    <location>
        <begin position="357"/>
        <end position="377"/>
    </location>
</feature>
<evidence type="ECO:0000256" key="13">
    <source>
        <dbReference type="SAM" id="Phobius"/>
    </source>
</evidence>
<dbReference type="FunFam" id="1.10.287.130:FF:000038">
    <property type="entry name" value="Sensory transduction histidine kinase"/>
    <property type="match status" value="1"/>
</dbReference>
<dbReference type="OrthoDB" id="9810730at2"/>
<feature type="transmembrane region" description="Helical" evidence="13">
    <location>
        <begin position="12"/>
        <end position="30"/>
    </location>
</feature>
<evidence type="ECO:0000256" key="5">
    <source>
        <dbReference type="ARBA" id="ARBA00022679"/>
    </source>
</evidence>
<protein>
    <recommendedName>
        <fullName evidence="3">histidine kinase</fullName>
        <ecNumber evidence="3">2.7.13.3</ecNumber>
    </recommendedName>
</protein>
<dbReference type="FunFam" id="3.30.565.10:FF:000010">
    <property type="entry name" value="Sensor histidine kinase RcsC"/>
    <property type="match status" value="1"/>
</dbReference>
<gene>
    <name evidence="15" type="primary">luxQ_20</name>
    <name evidence="15" type="ORF">MBHS_03225</name>
</gene>
<evidence type="ECO:0000256" key="12">
    <source>
        <dbReference type="SAM" id="Coils"/>
    </source>
</evidence>
<dbReference type="SMART" id="SM00388">
    <property type="entry name" value="HisKA"/>
    <property type="match status" value="1"/>
</dbReference>
<keyword evidence="11" id="KW-0131">Cell cycle</keyword>
<dbReference type="Gene3D" id="3.30.565.10">
    <property type="entry name" value="Histidine kinase-like ATPase, C-terminal domain"/>
    <property type="match status" value="1"/>
</dbReference>
<feature type="coiled-coil region" evidence="12">
    <location>
        <begin position="428"/>
        <end position="458"/>
    </location>
</feature>
<evidence type="ECO:0000256" key="2">
    <source>
        <dbReference type="ARBA" id="ARBA00004370"/>
    </source>
</evidence>
<dbReference type="InterPro" id="IPR036097">
    <property type="entry name" value="HisK_dim/P_sf"/>
</dbReference>
<evidence type="ECO:0000256" key="7">
    <source>
        <dbReference type="ARBA" id="ARBA00022777"/>
    </source>
</evidence>
<dbReference type="PROSITE" id="PS50109">
    <property type="entry name" value="HIS_KIN"/>
    <property type="match status" value="1"/>
</dbReference>
<accession>A0A1H6FB64</accession>
<dbReference type="InterPro" id="IPR004358">
    <property type="entry name" value="Sig_transdc_His_kin-like_C"/>
</dbReference>
<dbReference type="InterPro" id="IPR036890">
    <property type="entry name" value="HATPase_C_sf"/>
</dbReference>
<dbReference type="EC" id="2.7.13.3" evidence="3"/>
<dbReference type="SUPFAM" id="SSF55874">
    <property type="entry name" value="ATPase domain of HSP90 chaperone/DNA topoisomerase II/histidine kinase"/>
    <property type="match status" value="1"/>
</dbReference>
<dbReference type="GO" id="GO:0005524">
    <property type="term" value="F:ATP binding"/>
    <property type="evidence" value="ECO:0007669"/>
    <property type="project" value="UniProtKB-KW"/>
</dbReference>
<dbReference type="SUPFAM" id="SSF47384">
    <property type="entry name" value="Homodimeric domain of signal transducing histidine kinase"/>
    <property type="match status" value="1"/>
</dbReference>
<dbReference type="PANTHER" id="PTHR43047:SF72">
    <property type="entry name" value="OSMOSENSING HISTIDINE PROTEIN KINASE SLN1"/>
    <property type="match status" value="1"/>
</dbReference>
<dbReference type="InterPro" id="IPR003661">
    <property type="entry name" value="HisK_dim/P_dom"/>
</dbReference>
<keyword evidence="6" id="KW-0547">Nucleotide-binding</keyword>
<sequence length="695" mass="79211">MNFFKRYNQIMTVSFILFAMISLTLFYFQFSAHYLHEKTALHSLFMDRLGQLNHKMKTSVEMLEGIRISANYFLETHPRSHFLNDGLEEGLFSQLRIQPGEIKSGEMPAYALDQVCPPYSQDKVGNLTGSGSLTERSADFYQEINMALNLNTLFQVAQNSLSNMTWAYYMSKRYFINLYPWIPSQFFKFDSHYYQRDFYTAVLPENNPQAQALWSQAYMDEAGKGLMATYSAPIYAPQDEGGEFLGVVALDTSLNMLKDFVQTASNNSFLIVNQHDQLLGHSTMAGSSRQTIKTLKTGLPAVLRQPVTDILLQPTQTFLSQGDYLYLSQSLQHVPWHLILLVPKHQLLVKSLRQSDWAFLFLLPALIILIMISAGLIRREFITPAGLLVQHIEDQSHSPNTKIPDVPDEWMLWFVKVAHTFHENHHLLNHLNAQTQVLEKAKKTAEEANQAKSHFIANMSHELRTPLNAIIGYSEMLAEEVGNQDLQQDAMKISQSGRHLLGLINHVLDISKIEANRMELFLEDFSVEEMLQDVYSTMLPMAEKNHNELLLDIPTDNNLGQMYSDLTRLRQILLNLLSNACKFTQQGRIQLIVRRQRFERQNQLHFTVSDNGIGIKVEQLEKIFTPFTQAEASTTRKYGGTGLGLAITHSFIQMMGGEIEVTSVPEQGSNFKVTLPAMIRKVVQNQVTSYDASPH</sequence>
<dbReference type="Pfam" id="PF22673">
    <property type="entry name" value="MCP-like_PDC_1"/>
    <property type="match status" value="1"/>
</dbReference>
<keyword evidence="5 15" id="KW-0808">Transferase</keyword>
<evidence type="ECO:0000256" key="8">
    <source>
        <dbReference type="ARBA" id="ARBA00022840"/>
    </source>
</evidence>
<dbReference type="InterPro" id="IPR003594">
    <property type="entry name" value="HATPase_dom"/>
</dbReference>
<evidence type="ECO:0000256" key="6">
    <source>
        <dbReference type="ARBA" id="ARBA00022741"/>
    </source>
</evidence>
<evidence type="ECO:0000256" key="9">
    <source>
        <dbReference type="ARBA" id="ARBA00023012"/>
    </source>
</evidence>
<evidence type="ECO:0000256" key="4">
    <source>
        <dbReference type="ARBA" id="ARBA00022553"/>
    </source>
</evidence>
<dbReference type="PRINTS" id="PR00344">
    <property type="entry name" value="BCTRLSENSOR"/>
</dbReference>
<organism evidence="15 16">
    <name type="scientific">Candidatus Venteria ishoeyi</name>
    <dbReference type="NCBI Taxonomy" id="1899563"/>
    <lineage>
        <taxon>Bacteria</taxon>
        <taxon>Pseudomonadati</taxon>
        <taxon>Pseudomonadota</taxon>
        <taxon>Gammaproteobacteria</taxon>
        <taxon>Thiotrichales</taxon>
        <taxon>Thiotrichaceae</taxon>
        <taxon>Venteria</taxon>
    </lineage>
</organism>
<dbReference type="Proteomes" id="UP000236724">
    <property type="component" value="Unassembled WGS sequence"/>
</dbReference>
<dbReference type="Gene3D" id="3.30.450.20">
    <property type="entry name" value="PAS domain"/>
    <property type="match status" value="2"/>
</dbReference>
<feature type="domain" description="Histidine kinase" evidence="14">
    <location>
        <begin position="458"/>
        <end position="679"/>
    </location>
</feature>
<keyword evidence="16" id="KW-1185">Reference proteome</keyword>
<dbReference type="CDD" id="cd12913">
    <property type="entry name" value="PDC1_MCP_like"/>
    <property type="match status" value="1"/>
</dbReference>
<reference evidence="15 16" key="1">
    <citation type="submission" date="2016-10" db="EMBL/GenBank/DDBJ databases">
        <authorList>
            <person name="de Groot N.N."/>
        </authorList>
    </citation>
    <scope>NUCLEOTIDE SEQUENCE [LARGE SCALE GENOMIC DNA]</scope>
    <source>
        <strain evidence="15">MBHS1</strain>
    </source>
</reference>
<comment type="catalytic activity">
    <reaction evidence="1">
        <text>ATP + protein L-histidine = ADP + protein N-phospho-L-histidine.</text>
        <dbReference type="EC" id="2.7.13.3"/>
    </reaction>
</comment>
<dbReference type="SMART" id="SM00387">
    <property type="entry name" value="HATPase_c"/>
    <property type="match status" value="1"/>
</dbReference>
<dbReference type="PANTHER" id="PTHR43047">
    <property type="entry name" value="TWO-COMPONENT HISTIDINE PROTEIN KINASE"/>
    <property type="match status" value="1"/>
</dbReference>
<evidence type="ECO:0000256" key="11">
    <source>
        <dbReference type="ARBA" id="ARBA00023306"/>
    </source>
</evidence>
<dbReference type="Gene3D" id="1.10.287.130">
    <property type="match status" value="1"/>
</dbReference>
<keyword evidence="13" id="KW-0812">Transmembrane</keyword>
<evidence type="ECO:0000313" key="15">
    <source>
        <dbReference type="EMBL" id="SEH07350.1"/>
    </source>
</evidence>
<dbReference type="GO" id="GO:0000155">
    <property type="term" value="F:phosphorelay sensor kinase activity"/>
    <property type="evidence" value="ECO:0007669"/>
    <property type="project" value="InterPro"/>
</dbReference>
<dbReference type="InterPro" id="IPR005467">
    <property type="entry name" value="His_kinase_dom"/>
</dbReference>
<keyword evidence="9" id="KW-0902">Two-component regulatory system</keyword>
<proteinExistence type="predicted"/>
<comment type="subcellular location">
    <subcellularLocation>
        <location evidence="2">Membrane</location>
    </subcellularLocation>
</comment>
<evidence type="ECO:0000256" key="3">
    <source>
        <dbReference type="ARBA" id="ARBA00012438"/>
    </source>
</evidence>
<dbReference type="CDD" id="cd00082">
    <property type="entry name" value="HisKA"/>
    <property type="match status" value="1"/>
</dbReference>
<evidence type="ECO:0000256" key="1">
    <source>
        <dbReference type="ARBA" id="ARBA00000085"/>
    </source>
</evidence>
<dbReference type="AlphaFoldDB" id="A0A1H6FB64"/>
<dbReference type="EMBL" id="FMSV02000529">
    <property type="protein sequence ID" value="SEH07350.1"/>
    <property type="molecule type" value="Genomic_DNA"/>
</dbReference>
<keyword evidence="13" id="KW-1133">Transmembrane helix</keyword>
<evidence type="ECO:0000256" key="10">
    <source>
        <dbReference type="ARBA" id="ARBA00023136"/>
    </source>
</evidence>
<keyword evidence="10 13" id="KW-0472">Membrane</keyword>
<keyword evidence="4" id="KW-0597">Phosphoprotein</keyword>